<organism evidence="3">
    <name type="scientific">Gulosibacter sediminis</name>
    <dbReference type="NCBI Taxonomy" id="1729695"/>
    <lineage>
        <taxon>Bacteria</taxon>
        <taxon>Bacillati</taxon>
        <taxon>Actinomycetota</taxon>
        <taxon>Actinomycetes</taxon>
        <taxon>Micrococcales</taxon>
        <taxon>Microbacteriaceae</taxon>
        <taxon>Gulosibacter</taxon>
    </lineage>
</organism>
<feature type="transmembrane region" description="Helical" evidence="2">
    <location>
        <begin position="104"/>
        <end position="130"/>
    </location>
</feature>
<keyword evidence="2" id="KW-0472">Membrane</keyword>
<gene>
    <name evidence="3" type="ORF">M3M28_00585</name>
</gene>
<keyword evidence="2" id="KW-1133">Transmembrane helix</keyword>
<dbReference type="EMBL" id="CP097160">
    <property type="protein sequence ID" value="UQN14999.1"/>
    <property type="molecule type" value="Genomic_DNA"/>
</dbReference>
<keyword evidence="2" id="KW-0812">Transmembrane</keyword>
<feature type="region of interest" description="Disordered" evidence="1">
    <location>
        <begin position="1"/>
        <end position="35"/>
    </location>
</feature>
<sequence length="143" mass="15739">MSDPQTPDAEPATPEQAAPDEAATQERESVADDYLEPEPEYVELEVAEGAEVDERGPTAVTTTVRRGVNMRGWIALGLVLGVILAFVFTYAFPEHEEFTRGQVLGFLLVFLTALTTIIVVGIAAIVDFFIGRRTRKITLTREQ</sequence>
<evidence type="ECO:0000256" key="2">
    <source>
        <dbReference type="SAM" id="Phobius"/>
    </source>
</evidence>
<proteinExistence type="predicted"/>
<accession>A0ABY4MZ02</accession>
<reference evidence="3" key="1">
    <citation type="submission" date="2022-05" db="EMBL/GenBank/DDBJ databases">
        <title>Complete genome sequence of toluene-degrading Gulosibacter sediminis strain ACHW.36C.</title>
        <authorList>
            <person name="Wai A.C."/>
            <person name="Lai G.K."/>
            <person name="Griffin S.D."/>
            <person name="Leung F.C."/>
        </authorList>
    </citation>
    <scope>NUCLEOTIDE SEQUENCE [LARGE SCALE GENOMIC DNA]</scope>
    <source>
        <strain evidence="3">ACHW.36C</strain>
    </source>
</reference>
<evidence type="ECO:0008006" key="4">
    <source>
        <dbReference type="Google" id="ProtNLM"/>
    </source>
</evidence>
<name>A0ABY4MZ02_9MICO</name>
<feature type="transmembrane region" description="Helical" evidence="2">
    <location>
        <begin position="73"/>
        <end position="92"/>
    </location>
</feature>
<protein>
    <recommendedName>
        <fullName evidence="4">MFS transporter</fullName>
    </recommendedName>
</protein>
<evidence type="ECO:0000256" key="1">
    <source>
        <dbReference type="SAM" id="MobiDB-lite"/>
    </source>
</evidence>
<evidence type="ECO:0000313" key="3">
    <source>
        <dbReference type="EMBL" id="UQN14999.1"/>
    </source>
</evidence>